<evidence type="ECO:0000259" key="2">
    <source>
        <dbReference type="Pfam" id="PF20149"/>
    </source>
</evidence>
<gene>
    <name evidence="3" type="ORF">RSOL_236960</name>
</gene>
<feature type="region of interest" description="Disordered" evidence="1">
    <location>
        <begin position="1"/>
        <end position="68"/>
    </location>
</feature>
<evidence type="ECO:0000313" key="3">
    <source>
        <dbReference type="EMBL" id="EUC58197.1"/>
    </source>
</evidence>
<feature type="compositionally biased region" description="Polar residues" evidence="1">
    <location>
        <begin position="417"/>
        <end position="432"/>
    </location>
</feature>
<evidence type="ECO:0000256" key="1">
    <source>
        <dbReference type="SAM" id="MobiDB-lite"/>
    </source>
</evidence>
<feature type="non-terminal residue" evidence="3">
    <location>
        <position position="971"/>
    </location>
</feature>
<name>A0A0A1UHJ7_9AGAM</name>
<dbReference type="AlphaFoldDB" id="A0A0A1UHJ7"/>
<dbReference type="InterPro" id="IPR045341">
    <property type="entry name" value="DUF6532"/>
</dbReference>
<feature type="compositionally biased region" description="Polar residues" evidence="1">
    <location>
        <begin position="207"/>
        <end position="219"/>
    </location>
</feature>
<accession>A0A0A1UHJ7</accession>
<feature type="region of interest" description="Disordered" evidence="1">
    <location>
        <begin position="166"/>
        <end position="471"/>
    </location>
</feature>
<dbReference type="Pfam" id="PF20149">
    <property type="entry name" value="DUF6532"/>
    <property type="match status" value="1"/>
</dbReference>
<feature type="compositionally biased region" description="Acidic residues" evidence="1">
    <location>
        <begin position="449"/>
        <end position="462"/>
    </location>
</feature>
<sequence length="971" mass="108446">MAPSTGNAPDSLRRSSRTRSPTKQSEQYPEKRENFKRSKNIQRQREEASQQPNGPPKATRQPFAVEVELPRPSRAQVIAAKALPALPQINRAASVPIPLHPGSRPVSDDDLELGVLIEEWKRKRLIWFLTVRDNKPISNNTDYDDLKRVLGLDGGWDSEDELNDRKVIQRRSRAPTTSVPTAVAPQNRPQIGQFDEEPQRRKPILVQNMSAPDVPSSSKDLGKRKATEEAGTQAKRLNTTSVAQLAQSHATQATLRKPNNQDNPNASFVAVQKSQTPALSGPWRAPSNPGRGSLPQARSGASSTNKSREPPHDGLRLNHPRQPAPPEPTHHDDMAPTAPRVTNNSHNNSGAPKPPGNTAGNPFVQQQLTQPVRSGSSARPSSSVSRASVQMHPASTRMSAQGADRGGSTGPRHESHSGSSVTNRARSSNNPAQAIRDTGRNGGHGTLDDSVDQDLEREDEPDIADRKEQAIPTGSRGRLKFFEGVEKSILKLSGDALKAIMATQGMYETDPLVLAERRRQAWRLACEELEVDPSHYPLTRVHVQSMCDRLVSWRGKASVSIAPEIKYFYFNASFKTFDDAEAYAWIDELRQGRFHMKKGAPPGKGHFQHPVLQLCMDRMMFRDPSDIGVKYVDMFRKPSPELIAYFCSMIQYQCEKYLPDAPLKDKLEFDNQRRAYLTHLGSHQVWLKKRNARRWEMIQEQLFQRGFKHSRATVDADTDVVAKYMLREDGVDSDNPDDEELAAWEAELADLVPRAQSVEDSDAGHANPNNQFDVDEGGGAGADTGHGRYEEPINVRHDGGNVFEERNVPEVLPAGGYSRQLDADGGYEQELQDKTGDEFEESQHDTSRGYVQEVQYEAGGRYEQEAQYETGGYEQEAQYEAGGGYEQEAQYDDPNQYGGAQLMEDSWMAWRPEQTQATDANGRDGDDEREYTQGSQRNMDDRDRTLSSDYGDDYAPRGRRKFVMSSEAEDE</sequence>
<feature type="compositionally biased region" description="Low complexity" evidence="1">
    <location>
        <begin position="371"/>
        <end position="389"/>
    </location>
</feature>
<dbReference type="EMBL" id="JATN01000321">
    <property type="protein sequence ID" value="EUC58197.1"/>
    <property type="molecule type" value="Genomic_DNA"/>
</dbReference>
<feature type="compositionally biased region" description="Basic and acidic residues" evidence="1">
    <location>
        <begin position="306"/>
        <end position="316"/>
    </location>
</feature>
<feature type="region of interest" description="Disordered" evidence="1">
    <location>
        <begin position="757"/>
        <end position="787"/>
    </location>
</feature>
<feature type="compositionally biased region" description="Polar residues" evidence="1">
    <location>
        <begin position="340"/>
        <end position="350"/>
    </location>
</feature>
<feature type="compositionally biased region" description="Polar residues" evidence="1">
    <location>
        <begin position="358"/>
        <end position="370"/>
    </location>
</feature>
<protein>
    <recommendedName>
        <fullName evidence="2">DUF6532 domain-containing protein</fullName>
    </recommendedName>
</protein>
<feature type="domain" description="DUF6532" evidence="2">
    <location>
        <begin position="496"/>
        <end position="686"/>
    </location>
</feature>
<evidence type="ECO:0000313" key="4">
    <source>
        <dbReference type="Proteomes" id="UP000030108"/>
    </source>
</evidence>
<organism evidence="3 4">
    <name type="scientific">Rhizoctonia solani AG-3 Rhs1AP</name>
    <dbReference type="NCBI Taxonomy" id="1086054"/>
    <lineage>
        <taxon>Eukaryota</taxon>
        <taxon>Fungi</taxon>
        <taxon>Dikarya</taxon>
        <taxon>Basidiomycota</taxon>
        <taxon>Agaricomycotina</taxon>
        <taxon>Agaricomycetes</taxon>
        <taxon>Cantharellales</taxon>
        <taxon>Ceratobasidiaceae</taxon>
        <taxon>Rhizoctonia</taxon>
    </lineage>
</organism>
<feature type="compositionally biased region" description="Polar residues" evidence="1">
    <location>
        <begin position="235"/>
        <end position="278"/>
    </location>
</feature>
<reference evidence="4" key="1">
    <citation type="journal article" date="2014" name="Genome Announc.">
        <title>Draft genome sequence of the plant-pathogenic soil fungus Rhizoctonia solani anastomosis group 3 strain Rhs1AP.</title>
        <authorList>
            <person name="Cubeta M.A."/>
            <person name="Thomas E."/>
            <person name="Dean R.A."/>
            <person name="Jabaji S."/>
            <person name="Neate S.M."/>
            <person name="Tavantzis S."/>
            <person name="Toda T."/>
            <person name="Vilgalys R."/>
            <person name="Bharathan N."/>
            <person name="Fedorova-Abrams N."/>
            <person name="Pakala S.B."/>
            <person name="Pakala S.M."/>
            <person name="Zafar N."/>
            <person name="Joardar V."/>
            <person name="Losada L."/>
            <person name="Nierman W.C."/>
        </authorList>
    </citation>
    <scope>NUCLEOTIDE SEQUENCE [LARGE SCALE GENOMIC DNA]</scope>
    <source>
        <strain evidence="4">AG-3</strain>
    </source>
</reference>
<proteinExistence type="predicted"/>
<dbReference type="Proteomes" id="UP000030108">
    <property type="component" value="Unassembled WGS sequence"/>
</dbReference>
<feature type="region of interest" description="Disordered" evidence="1">
    <location>
        <begin position="913"/>
        <end position="971"/>
    </location>
</feature>
<feature type="region of interest" description="Disordered" evidence="1">
    <location>
        <begin position="881"/>
        <end position="900"/>
    </location>
</feature>
<comment type="caution">
    <text evidence="3">The sequence shown here is derived from an EMBL/GenBank/DDBJ whole genome shotgun (WGS) entry which is preliminary data.</text>
</comment>